<dbReference type="EMBL" id="CP010401">
    <property type="protein sequence ID" value="ALE02920.1"/>
    <property type="molecule type" value="Genomic_DNA"/>
</dbReference>
<dbReference type="KEGG" id="banc:PU02_0106"/>
<reference evidence="1 2" key="1">
    <citation type="journal article" date="2015" name="Genome Announc.">
        <title>Complete Genome Sequence of Bartonella ancashensis Strain 20.00, Isolated from the Blood of a Patient with Verruga Peruana.</title>
        <authorList>
            <person name="Hang J."/>
            <person name="Mullins K.E."/>
            <person name="Clifford R.J."/>
            <person name="Onmus-Leone F."/>
            <person name="Yang Y."/>
            <person name="Jiang J."/>
            <person name="Leguia M."/>
            <person name="Kasper M.R."/>
            <person name="Maguina C."/>
            <person name="Lesho E.P."/>
            <person name="Jarman R.G."/>
            <person name="Richards A.L."/>
            <person name="Blazes D."/>
        </authorList>
    </citation>
    <scope>NUCLEOTIDE SEQUENCE [LARGE SCALE GENOMIC DNA]</scope>
    <source>
        <strain evidence="1 2">20.00</strain>
    </source>
</reference>
<name>A0A0M4L5Y5_9HYPH</name>
<organism evidence="1 2">
    <name type="scientific">Bartonella ancashensis</name>
    <dbReference type="NCBI Taxonomy" id="1318743"/>
    <lineage>
        <taxon>Bacteria</taxon>
        <taxon>Pseudomonadati</taxon>
        <taxon>Pseudomonadota</taxon>
        <taxon>Alphaproteobacteria</taxon>
        <taxon>Hyphomicrobiales</taxon>
        <taxon>Bartonellaceae</taxon>
        <taxon>Bartonella</taxon>
    </lineage>
</organism>
<dbReference type="PATRIC" id="fig|1318743.3.peg.111"/>
<dbReference type="Proteomes" id="UP000057213">
    <property type="component" value="Chromosome"/>
</dbReference>
<sequence length="44" mass="5296">MDLVEEEYLIQFRTFFLFLKGKYVRVVVEVKAVPLNNHVDSDYM</sequence>
<protein>
    <submittedName>
        <fullName evidence="1">Uncharacterized protein</fullName>
    </submittedName>
</protein>
<evidence type="ECO:0000313" key="1">
    <source>
        <dbReference type="EMBL" id="ALE02920.1"/>
    </source>
</evidence>
<gene>
    <name evidence="1" type="ORF">PU02_0106</name>
</gene>
<keyword evidence="2" id="KW-1185">Reference proteome</keyword>
<evidence type="ECO:0000313" key="2">
    <source>
        <dbReference type="Proteomes" id="UP000057213"/>
    </source>
</evidence>
<dbReference type="AlphaFoldDB" id="A0A0M4L5Y5"/>
<proteinExistence type="predicted"/>
<accession>A0A0M4L5Y5</accession>
<dbReference type="STRING" id="1318743.PU02_0106"/>